<evidence type="ECO:0000313" key="2">
    <source>
        <dbReference type="EMBL" id="OBZ78166.1"/>
    </source>
</evidence>
<dbReference type="AlphaFoldDB" id="A0A1C7MP19"/>
<organism evidence="2 3">
    <name type="scientific">Grifola frondosa</name>
    <name type="common">Maitake</name>
    <name type="synonym">Polyporus frondosus</name>
    <dbReference type="NCBI Taxonomy" id="5627"/>
    <lineage>
        <taxon>Eukaryota</taxon>
        <taxon>Fungi</taxon>
        <taxon>Dikarya</taxon>
        <taxon>Basidiomycota</taxon>
        <taxon>Agaricomycotina</taxon>
        <taxon>Agaricomycetes</taxon>
        <taxon>Polyporales</taxon>
        <taxon>Grifolaceae</taxon>
        <taxon>Grifola</taxon>
    </lineage>
</organism>
<evidence type="ECO:0000256" key="1">
    <source>
        <dbReference type="SAM" id="MobiDB-lite"/>
    </source>
</evidence>
<dbReference type="OrthoDB" id="5568181at2759"/>
<keyword evidence="3" id="KW-1185">Reference proteome</keyword>
<dbReference type="EMBL" id="LUGG01000002">
    <property type="protein sequence ID" value="OBZ78166.1"/>
    <property type="molecule type" value="Genomic_DNA"/>
</dbReference>
<comment type="caution">
    <text evidence="2">The sequence shown here is derived from an EMBL/GenBank/DDBJ whole genome shotgun (WGS) entry which is preliminary data.</text>
</comment>
<accession>A0A1C7MP19</accession>
<name>A0A1C7MP19_GRIFR</name>
<proteinExistence type="predicted"/>
<dbReference type="Proteomes" id="UP000092993">
    <property type="component" value="Unassembled WGS sequence"/>
</dbReference>
<reference evidence="2 3" key="1">
    <citation type="submission" date="2016-03" db="EMBL/GenBank/DDBJ databases">
        <title>Whole genome sequencing of Grifola frondosa 9006-11.</title>
        <authorList>
            <person name="Min B."/>
            <person name="Park H."/>
            <person name="Kim J.-G."/>
            <person name="Cho H."/>
            <person name="Oh Y.-L."/>
            <person name="Kong W.-S."/>
            <person name="Choi I.-G."/>
        </authorList>
    </citation>
    <scope>NUCLEOTIDE SEQUENCE [LARGE SCALE GENOMIC DNA]</scope>
    <source>
        <strain evidence="2 3">9006-11</strain>
    </source>
</reference>
<gene>
    <name evidence="2" type="ORF">A0H81_01710</name>
</gene>
<evidence type="ECO:0000313" key="3">
    <source>
        <dbReference type="Proteomes" id="UP000092993"/>
    </source>
</evidence>
<feature type="compositionally biased region" description="Acidic residues" evidence="1">
    <location>
        <begin position="117"/>
        <end position="127"/>
    </location>
</feature>
<sequence length="202" mass="22257">MTDAQLDNELIPLLRNQQTTDVLRIESDTVRHLVEHMATRGALGVLAPPLGPGVRRTENEDVLSECAQIREAHDARVDRAVRAVALLRPVPTKAEEEAEAAEAAEGMSESEGAGESNDSEEEEELEEVLGTAQTTALMIHRAEGALSLRCPRDNAKHYVLPRFASIRYRSGLRNSSSRQIVEIYQGGVFMCSEPEKRTSHIS</sequence>
<feature type="compositionally biased region" description="Low complexity" evidence="1">
    <location>
        <begin position="103"/>
        <end position="116"/>
    </location>
</feature>
<protein>
    <submittedName>
        <fullName evidence="2">Uncharacterized protein</fullName>
    </submittedName>
</protein>
<feature type="region of interest" description="Disordered" evidence="1">
    <location>
        <begin position="92"/>
        <end position="130"/>
    </location>
</feature>